<keyword evidence="7" id="KW-1133">Transmembrane helix</keyword>
<evidence type="ECO:0000256" key="6">
    <source>
        <dbReference type="ARBA" id="ARBA00023012"/>
    </source>
</evidence>
<dbReference type="GO" id="GO:0005886">
    <property type="term" value="C:plasma membrane"/>
    <property type="evidence" value="ECO:0007669"/>
    <property type="project" value="TreeGrafter"/>
</dbReference>
<evidence type="ECO:0000256" key="4">
    <source>
        <dbReference type="ARBA" id="ARBA00022679"/>
    </source>
</evidence>
<comment type="catalytic activity">
    <reaction evidence="1">
        <text>ATP + protein L-histidine = ADP + protein N-phospho-L-histidine.</text>
        <dbReference type="EC" id="2.7.13.3"/>
    </reaction>
</comment>
<evidence type="ECO:0000256" key="5">
    <source>
        <dbReference type="ARBA" id="ARBA00022777"/>
    </source>
</evidence>
<dbReference type="GO" id="GO:0004721">
    <property type="term" value="F:phosphoprotein phosphatase activity"/>
    <property type="evidence" value="ECO:0007669"/>
    <property type="project" value="TreeGrafter"/>
</dbReference>
<dbReference type="PANTHER" id="PTHR45453:SF1">
    <property type="entry name" value="PHOSPHATE REGULON SENSOR PROTEIN PHOR"/>
    <property type="match status" value="1"/>
</dbReference>
<dbReference type="GO" id="GO:0016036">
    <property type="term" value="P:cellular response to phosphate starvation"/>
    <property type="evidence" value="ECO:0007669"/>
    <property type="project" value="TreeGrafter"/>
</dbReference>
<dbReference type="Gene3D" id="3.30.565.10">
    <property type="entry name" value="Histidine kinase-like ATPase, C-terminal domain"/>
    <property type="match status" value="1"/>
</dbReference>
<evidence type="ECO:0000256" key="7">
    <source>
        <dbReference type="SAM" id="Phobius"/>
    </source>
</evidence>
<dbReference type="InterPro" id="IPR036097">
    <property type="entry name" value="HisK_dim/P_sf"/>
</dbReference>
<dbReference type="Gene3D" id="1.10.287.130">
    <property type="match status" value="1"/>
</dbReference>
<keyword evidence="7" id="KW-0812">Transmembrane</keyword>
<dbReference type="InterPro" id="IPR004358">
    <property type="entry name" value="Sig_transdc_His_kin-like_C"/>
</dbReference>
<dbReference type="SUPFAM" id="SSF55874">
    <property type="entry name" value="ATPase domain of HSP90 chaperone/DNA topoisomerase II/histidine kinase"/>
    <property type="match status" value="1"/>
</dbReference>
<feature type="transmembrane region" description="Helical" evidence="7">
    <location>
        <begin position="20"/>
        <end position="41"/>
    </location>
</feature>
<dbReference type="EC" id="2.7.13.3" evidence="2"/>
<proteinExistence type="predicted"/>
<evidence type="ECO:0000313" key="9">
    <source>
        <dbReference type="EMBL" id="SFV55226.1"/>
    </source>
</evidence>
<keyword evidence="7" id="KW-0472">Membrane</keyword>
<dbReference type="PRINTS" id="PR00344">
    <property type="entry name" value="BCTRLSENSOR"/>
</dbReference>
<dbReference type="InterPro" id="IPR005467">
    <property type="entry name" value="His_kinase_dom"/>
</dbReference>
<evidence type="ECO:0000256" key="1">
    <source>
        <dbReference type="ARBA" id="ARBA00000085"/>
    </source>
</evidence>
<keyword evidence="6" id="KW-0902">Two-component regulatory system</keyword>
<dbReference type="AlphaFoldDB" id="A0A1W1BP09"/>
<sequence>MTTFYALVIAFVPLRYQNSTFHIALFFSSQILLIISVYLGAKEVEKELKNVEKYLSGSSDLKNLDSSAHFFTREFDSINIKLIKTLQKIKKREKEKRKYTAKIKLKNRQRSDMLSAIAHEFRNPIAAIMGYAQTLTDDEDIPHKLRNKFLNKIYNNGNKIEELLSRLLLWNRFESGKQKLHLSKFDIKPLAIEIAMNLEDKYKREIHLDGETFLVRADKALIEIVLKNLIENALKYSNERVDIKITQNRISVIDRGVGISANNIDKVTKKFFRTEEHTWDNSMGLGLAIVKQILKLHNRVLEIESQENVGSTFSFGL</sequence>
<dbReference type="CDD" id="cd00082">
    <property type="entry name" value="HisKA"/>
    <property type="match status" value="1"/>
</dbReference>
<dbReference type="InterPro" id="IPR003594">
    <property type="entry name" value="HATPase_dom"/>
</dbReference>
<organism evidence="9">
    <name type="scientific">hydrothermal vent metagenome</name>
    <dbReference type="NCBI Taxonomy" id="652676"/>
    <lineage>
        <taxon>unclassified sequences</taxon>
        <taxon>metagenomes</taxon>
        <taxon>ecological metagenomes</taxon>
    </lineage>
</organism>
<dbReference type="InterPro" id="IPR003661">
    <property type="entry name" value="HisK_dim/P_dom"/>
</dbReference>
<gene>
    <name evidence="9" type="ORF">MNB_SV-14-844</name>
</gene>
<dbReference type="Pfam" id="PF02518">
    <property type="entry name" value="HATPase_c"/>
    <property type="match status" value="1"/>
</dbReference>
<accession>A0A1W1BP09</accession>
<dbReference type="SMART" id="SM00387">
    <property type="entry name" value="HATPase_c"/>
    <property type="match status" value="1"/>
</dbReference>
<dbReference type="SUPFAM" id="SSF47384">
    <property type="entry name" value="Homodimeric domain of signal transducing histidine kinase"/>
    <property type="match status" value="1"/>
</dbReference>
<feature type="domain" description="Histidine kinase" evidence="8">
    <location>
        <begin position="116"/>
        <end position="317"/>
    </location>
</feature>
<keyword evidence="3" id="KW-0597">Phosphoprotein</keyword>
<keyword evidence="5 9" id="KW-0418">Kinase</keyword>
<dbReference type="InterPro" id="IPR050351">
    <property type="entry name" value="BphY/WalK/GraS-like"/>
</dbReference>
<keyword evidence="4" id="KW-0808">Transferase</keyword>
<reference evidence="9" key="1">
    <citation type="submission" date="2016-10" db="EMBL/GenBank/DDBJ databases">
        <authorList>
            <person name="de Groot N.N."/>
        </authorList>
    </citation>
    <scope>NUCLEOTIDE SEQUENCE</scope>
</reference>
<name>A0A1W1BP09_9ZZZZ</name>
<dbReference type="GO" id="GO:0000155">
    <property type="term" value="F:phosphorelay sensor kinase activity"/>
    <property type="evidence" value="ECO:0007669"/>
    <property type="project" value="InterPro"/>
</dbReference>
<dbReference type="EMBL" id="FPHN01000047">
    <property type="protein sequence ID" value="SFV55226.1"/>
    <property type="molecule type" value="Genomic_DNA"/>
</dbReference>
<dbReference type="PANTHER" id="PTHR45453">
    <property type="entry name" value="PHOSPHATE REGULON SENSOR PROTEIN PHOR"/>
    <property type="match status" value="1"/>
</dbReference>
<dbReference type="SMART" id="SM00388">
    <property type="entry name" value="HisKA"/>
    <property type="match status" value="1"/>
</dbReference>
<evidence type="ECO:0000259" key="8">
    <source>
        <dbReference type="PROSITE" id="PS50109"/>
    </source>
</evidence>
<dbReference type="CDD" id="cd00075">
    <property type="entry name" value="HATPase"/>
    <property type="match status" value="1"/>
</dbReference>
<dbReference type="Pfam" id="PF00512">
    <property type="entry name" value="HisKA"/>
    <property type="match status" value="1"/>
</dbReference>
<evidence type="ECO:0000256" key="2">
    <source>
        <dbReference type="ARBA" id="ARBA00012438"/>
    </source>
</evidence>
<dbReference type="InterPro" id="IPR036890">
    <property type="entry name" value="HATPase_C_sf"/>
</dbReference>
<evidence type="ECO:0000256" key="3">
    <source>
        <dbReference type="ARBA" id="ARBA00022553"/>
    </source>
</evidence>
<protein>
    <recommendedName>
        <fullName evidence="2">histidine kinase</fullName>
        <ecNumber evidence="2">2.7.13.3</ecNumber>
    </recommendedName>
</protein>
<dbReference type="PROSITE" id="PS50109">
    <property type="entry name" value="HIS_KIN"/>
    <property type="match status" value="1"/>
</dbReference>